<accession>A0A644ZQQ4</accession>
<name>A0A644ZQQ4_9ZZZZ</name>
<organism evidence="2">
    <name type="scientific">bioreactor metagenome</name>
    <dbReference type="NCBI Taxonomy" id="1076179"/>
    <lineage>
        <taxon>unclassified sequences</taxon>
        <taxon>metagenomes</taxon>
        <taxon>ecological metagenomes</taxon>
    </lineage>
</organism>
<keyword evidence="1" id="KW-1133">Transmembrane helix</keyword>
<comment type="caution">
    <text evidence="2">The sequence shown here is derived from an EMBL/GenBank/DDBJ whole genome shotgun (WGS) entry which is preliminary data.</text>
</comment>
<dbReference type="AlphaFoldDB" id="A0A644ZQQ4"/>
<gene>
    <name evidence="2" type="ORF">SDC9_89865</name>
</gene>
<protein>
    <submittedName>
        <fullName evidence="2">Uncharacterized protein</fullName>
    </submittedName>
</protein>
<keyword evidence="1" id="KW-0472">Membrane</keyword>
<reference evidence="2" key="1">
    <citation type="submission" date="2019-08" db="EMBL/GenBank/DDBJ databases">
        <authorList>
            <person name="Kucharzyk K."/>
            <person name="Murdoch R.W."/>
            <person name="Higgins S."/>
            <person name="Loffler F."/>
        </authorList>
    </citation>
    <scope>NUCLEOTIDE SEQUENCE</scope>
</reference>
<sequence>MAYIVGLLLGITPMQGRPRRIGQLVKDFAVEASAGQVRISVAHFHGQPRGKLHFTAQSVAIFILFVFVVIVKA</sequence>
<feature type="transmembrane region" description="Helical" evidence="1">
    <location>
        <begin position="54"/>
        <end position="71"/>
    </location>
</feature>
<dbReference type="EMBL" id="VSSQ01010011">
    <property type="protein sequence ID" value="MPM43192.1"/>
    <property type="molecule type" value="Genomic_DNA"/>
</dbReference>
<evidence type="ECO:0000313" key="2">
    <source>
        <dbReference type="EMBL" id="MPM43192.1"/>
    </source>
</evidence>
<keyword evidence="1" id="KW-0812">Transmembrane</keyword>
<evidence type="ECO:0000256" key="1">
    <source>
        <dbReference type="SAM" id="Phobius"/>
    </source>
</evidence>
<proteinExistence type="predicted"/>